<keyword evidence="9 10" id="KW-0998">Cell outer membrane</keyword>
<evidence type="ECO:0000256" key="7">
    <source>
        <dbReference type="ARBA" id="ARBA00023077"/>
    </source>
</evidence>
<dbReference type="PANTHER" id="PTHR30069">
    <property type="entry name" value="TONB-DEPENDENT OUTER MEMBRANE RECEPTOR"/>
    <property type="match status" value="1"/>
</dbReference>
<dbReference type="EMBL" id="VOHE01000003">
    <property type="protein sequence ID" value="TWT19514.1"/>
    <property type="molecule type" value="Genomic_DNA"/>
</dbReference>
<keyword evidence="17" id="KW-1185">Reference proteome</keyword>
<name>A0A5C5U0T7_9GAMM</name>
<feature type="domain" description="TonB-dependent receptor plug" evidence="15">
    <location>
        <begin position="49"/>
        <end position="154"/>
    </location>
</feature>
<evidence type="ECO:0000256" key="10">
    <source>
        <dbReference type="PROSITE-ProRule" id="PRU01360"/>
    </source>
</evidence>
<evidence type="ECO:0000256" key="8">
    <source>
        <dbReference type="ARBA" id="ARBA00023136"/>
    </source>
</evidence>
<evidence type="ECO:0000256" key="2">
    <source>
        <dbReference type="ARBA" id="ARBA00022448"/>
    </source>
</evidence>
<evidence type="ECO:0000256" key="9">
    <source>
        <dbReference type="ARBA" id="ARBA00023237"/>
    </source>
</evidence>
<evidence type="ECO:0000256" key="13">
    <source>
        <dbReference type="SAM" id="SignalP"/>
    </source>
</evidence>
<dbReference type="Gene3D" id="2.40.170.20">
    <property type="entry name" value="TonB-dependent receptor, beta-barrel domain"/>
    <property type="match status" value="1"/>
</dbReference>
<keyword evidence="7 11" id="KW-0798">TonB box</keyword>
<dbReference type="CDD" id="cd01347">
    <property type="entry name" value="ligand_gated_channel"/>
    <property type="match status" value="1"/>
</dbReference>
<keyword evidence="8 10" id="KW-0472">Membrane</keyword>
<keyword evidence="16" id="KW-0675">Receptor</keyword>
<feature type="domain" description="TonB-dependent receptor-like beta-barrel" evidence="14">
    <location>
        <begin position="229"/>
        <end position="596"/>
    </location>
</feature>
<keyword evidence="3 10" id="KW-1134">Transmembrane beta strand</keyword>
<dbReference type="PROSITE" id="PS00430">
    <property type="entry name" value="TONB_DEPENDENT_REC_1"/>
    <property type="match status" value="1"/>
</dbReference>
<comment type="caution">
    <text evidence="16">The sequence shown here is derived from an EMBL/GenBank/DDBJ whole genome shotgun (WGS) entry which is preliminary data.</text>
</comment>
<dbReference type="GO" id="GO:0015889">
    <property type="term" value="P:cobalamin transport"/>
    <property type="evidence" value="ECO:0007669"/>
    <property type="project" value="TreeGrafter"/>
</dbReference>
<feature type="chain" id="PRO_5023136025" evidence="13">
    <location>
        <begin position="21"/>
        <end position="624"/>
    </location>
</feature>
<dbReference type="InterPro" id="IPR012910">
    <property type="entry name" value="Plug_dom"/>
</dbReference>
<proteinExistence type="inferred from homology"/>
<gene>
    <name evidence="16" type="ORF">FQY79_06570</name>
</gene>
<dbReference type="PANTHER" id="PTHR30069:SF53">
    <property type="entry name" value="COLICIN I RECEPTOR-RELATED"/>
    <property type="match status" value="1"/>
</dbReference>
<evidence type="ECO:0000256" key="11">
    <source>
        <dbReference type="PROSITE-ProRule" id="PRU10143"/>
    </source>
</evidence>
<evidence type="ECO:0000256" key="5">
    <source>
        <dbReference type="ARBA" id="ARBA00022729"/>
    </source>
</evidence>
<dbReference type="Pfam" id="PF00593">
    <property type="entry name" value="TonB_dep_Rec_b-barrel"/>
    <property type="match status" value="1"/>
</dbReference>
<feature type="short sequence motif" description="TonB box" evidence="11">
    <location>
        <begin position="36"/>
        <end position="42"/>
    </location>
</feature>
<sequence length="624" mass="67383">MRHSLPAAIAATLVFLPVLAAPAGVRAEGAATDLDTVLVTASRSQERLADSLVPAQVIEREEIERSQARDLIELLRGRAGIDVGNTGGRGKLSSLYIRGTESDHVLVLVDGVKMNSATAGMPAFQDLPLAQIERIEIIRGPRSSLYGSEAIGGVIQVFTRDGGAPGLSRHARVGAGSHGAREASAGFGYRGKRGWIGVDGAYDATDGINACRGSDALFQGCFADEPDEDGYRNTSLNLRGGMRLGDALVLDGRFLQADGENEFDGSWTNRSRVRQRIAGARLQHAPEQGRVTTTLALARNVDRSDDFHDDEPRASFQTRRDSASLQADVRLADAHLLSLGVDHLEDRVDSTTAYAVSGRANTGVFAAYGGRVGRQRVQASLRHDDNEQFGSHVTGGLGWGLDAGNGLRLTASLGTGFKAPTFNDLYYPGSESPGLRPEESVSLNLGLARSTAGHHWALDVYESRIDDLIVFVYPPPDYRGVGSNVDQARVRGAEFSFGTTLAGIDVALELSHADPRDRSHGANHGHVLARRARTTGRIDLDRDFGPLRAGITVKGAGARYDDPANIVRLGGHATADLRLEYAPHPDWTLLARASNVFDREYETVAWYYQPGREFHLALRWRPVR</sequence>
<comment type="subcellular location">
    <subcellularLocation>
        <location evidence="1 10">Cell outer membrane</location>
        <topology evidence="1 10">Multi-pass membrane protein</topology>
    </subcellularLocation>
</comment>
<evidence type="ECO:0000256" key="3">
    <source>
        <dbReference type="ARBA" id="ARBA00022452"/>
    </source>
</evidence>
<dbReference type="GO" id="GO:0006811">
    <property type="term" value="P:monoatomic ion transport"/>
    <property type="evidence" value="ECO:0007669"/>
    <property type="project" value="UniProtKB-KW"/>
</dbReference>
<keyword evidence="6" id="KW-0406">Ion transport</keyword>
<reference evidence="16 17" key="1">
    <citation type="submission" date="2019-07" db="EMBL/GenBank/DDBJ databases">
        <title>Luteimonas sp. YD-1 nov., isolated from acidic soil.</title>
        <authorList>
            <person name="Zhou J."/>
        </authorList>
    </citation>
    <scope>NUCLEOTIDE SEQUENCE [LARGE SCALE GENOMIC DNA]</scope>
    <source>
        <strain evidence="16 17">YD-1</strain>
    </source>
</reference>
<evidence type="ECO:0000256" key="1">
    <source>
        <dbReference type="ARBA" id="ARBA00004571"/>
    </source>
</evidence>
<comment type="similarity">
    <text evidence="10 12">Belongs to the TonB-dependent receptor family.</text>
</comment>
<dbReference type="InterPro" id="IPR000531">
    <property type="entry name" value="Beta-barrel_TonB"/>
</dbReference>
<keyword evidence="4 10" id="KW-0812">Transmembrane</keyword>
<feature type="signal peptide" evidence="13">
    <location>
        <begin position="1"/>
        <end position="20"/>
    </location>
</feature>
<dbReference type="Proteomes" id="UP000315949">
    <property type="component" value="Unassembled WGS sequence"/>
</dbReference>
<dbReference type="InterPro" id="IPR039426">
    <property type="entry name" value="TonB-dep_rcpt-like"/>
</dbReference>
<evidence type="ECO:0000256" key="12">
    <source>
        <dbReference type="RuleBase" id="RU003357"/>
    </source>
</evidence>
<keyword evidence="5 13" id="KW-0732">Signal</keyword>
<dbReference type="SUPFAM" id="SSF56935">
    <property type="entry name" value="Porins"/>
    <property type="match status" value="1"/>
</dbReference>
<dbReference type="InterPro" id="IPR036942">
    <property type="entry name" value="Beta-barrel_TonB_sf"/>
</dbReference>
<evidence type="ECO:0000259" key="15">
    <source>
        <dbReference type="Pfam" id="PF07715"/>
    </source>
</evidence>
<evidence type="ECO:0000313" key="17">
    <source>
        <dbReference type="Proteomes" id="UP000315949"/>
    </source>
</evidence>
<accession>A0A5C5U0T7</accession>
<dbReference type="RefSeq" id="WP_146311990.1">
    <property type="nucleotide sequence ID" value="NZ_VOHE01000003.1"/>
</dbReference>
<dbReference type="InterPro" id="IPR037066">
    <property type="entry name" value="Plug_dom_sf"/>
</dbReference>
<evidence type="ECO:0000256" key="6">
    <source>
        <dbReference type="ARBA" id="ARBA00023065"/>
    </source>
</evidence>
<dbReference type="AlphaFoldDB" id="A0A5C5U0T7"/>
<keyword evidence="2 10" id="KW-0813">Transport</keyword>
<dbReference type="Pfam" id="PF07715">
    <property type="entry name" value="Plug"/>
    <property type="match status" value="1"/>
</dbReference>
<dbReference type="InterPro" id="IPR010916">
    <property type="entry name" value="TonB_box_CS"/>
</dbReference>
<dbReference type="Gene3D" id="2.170.130.10">
    <property type="entry name" value="TonB-dependent receptor, plug domain"/>
    <property type="match status" value="1"/>
</dbReference>
<evidence type="ECO:0000259" key="14">
    <source>
        <dbReference type="Pfam" id="PF00593"/>
    </source>
</evidence>
<dbReference type="PROSITE" id="PS52016">
    <property type="entry name" value="TONB_DEPENDENT_REC_3"/>
    <property type="match status" value="1"/>
</dbReference>
<evidence type="ECO:0000313" key="16">
    <source>
        <dbReference type="EMBL" id="TWT19514.1"/>
    </source>
</evidence>
<organism evidence="16 17">
    <name type="scientific">Luteimonas wenzhouensis</name>
    <dbReference type="NCBI Taxonomy" id="2599615"/>
    <lineage>
        <taxon>Bacteria</taxon>
        <taxon>Pseudomonadati</taxon>
        <taxon>Pseudomonadota</taxon>
        <taxon>Gammaproteobacteria</taxon>
        <taxon>Lysobacterales</taxon>
        <taxon>Lysobacteraceae</taxon>
        <taxon>Luteimonas</taxon>
    </lineage>
</organism>
<evidence type="ECO:0000256" key="4">
    <source>
        <dbReference type="ARBA" id="ARBA00022692"/>
    </source>
</evidence>
<dbReference type="GO" id="GO:0009279">
    <property type="term" value="C:cell outer membrane"/>
    <property type="evidence" value="ECO:0007669"/>
    <property type="project" value="UniProtKB-SubCell"/>
</dbReference>
<dbReference type="OrthoDB" id="9764669at2"/>
<protein>
    <submittedName>
        <fullName evidence="16">TonB-dependent receptor</fullName>
    </submittedName>
</protein>